<feature type="transmembrane region" description="Helical" evidence="2">
    <location>
        <begin position="299"/>
        <end position="319"/>
    </location>
</feature>
<evidence type="ECO:0000313" key="3">
    <source>
        <dbReference type="EMBL" id="MEV4926067.1"/>
    </source>
</evidence>
<name>A0ABV3J0A6_9ACTN</name>
<evidence type="ECO:0000256" key="1">
    <source>
        <dbReference type="SAM" id="MobiDB-lite"/>
    </source>
</evidence>
<sequence>MTPPPESETTVSPPRGTADEPGPGPARGTPGSRRLLWYALAVLLVGINMRPAIVAVSPLLDEIRHVTGLSNGGAGALSTLPLICFGIFAPLAPRLARRWGMERTLVAVLAVLLAGSAVRLVPELFPLFAGTFLVGTAVAIANVVITALIKRDFPQQVGLMSGLHTTMLVGGGAVTAAATVPLRDALSLTWAGGLAVWGVLALAALLVWAPKLRRDRARRPVGEQEGGSIWRSRLAWAVALFYAFQSLLYYTATTWLPSFYIDHGWSEGGAGVLLAVCMGSAMVTSLLVPVWAQRSRRQSYLAVIGTVLCMAAFAGLIAAPTGAAVLWAVVLGLGLGAVLSLGIAYMSMCARTTHDAGLLSAMSQCVGYLLAALGPTAFGAARDLTGAWTAGLIALVVLAVPMGITGALAGRGGQVTR</sequence>
<protein>
    <submittedName>
        <fullName evidence="3">MFS transporter</fullName>
    </submittedName>
</protein>
<dbReference type="Pfam" id="PF07690">
    <property type="entry name" value="MFS_1"/>
    <property type="match status" value="1"/>
</dbReference>
<feature type="transmembrane region" description="Helical" evidence="2">
    <location>
        <begin position="104"/>
        <end position="121"/>
    </location>
</feature>
<gene>
    <name evidence="3" type="ORF">AB0L03_25135</name>
</gene>
<dbReference type="Gene3D" id="1.20.1250.20">
    <property type="entry name" value="MFS general substrate transporter like domains"/>
    <property type="match status" value="1"/>
</dbReference>
<feature type="transmembrane region" description="Helical" evidence="2">
    <location>
        <begin position="272"/>
        <end position="292"/>
    </location>
</feature>
<feature type="transmembrane region" description="Helical" evidence="2">
    <location>
        <begin position="234"/>
        <end position="252"/>
    </location>
</feature>
<keyword evidence="4" id="KW-1185">Reference proteome</keyword>
<feature type="transmembrane region" description="Helical" evidence="2">
    <location>
        <begin position="127"/>
        <end position="149"/>
    </location>
</feature>
<feature type="region of interest" description="Disordered" evidence="1">
    <location>
        <begin position="1"/>
        <end position="29"/>
    </location>
</feature>
<dbReference type="PANTHER" id="PTHR23523">
    <property type="match status" value="1"/>
</dbReference>
<dbReference type="RefSeq" id="WP_366089574.1">
    <property type="nucleotide sequence ID" value="NZ_JBFASG010000029.1"/>
</dbReference>
<organism evidence="3 4">
    <name type="scientific">Streptomyces roseoverticillatus</name>
    <dbReference type="NCBI Taxonomy" id="66429"/>
    <lineage>
        <taxon>Bacteria</taxon>
        <taxon>Bacillati</taxon>
        <taxon>Actinomycetota</taxon>
        <taxon>Actinomycetes</taxon>
        <taxon>Kitasatosporales</taxon>
        <taxon>Streptomycetaceae</taxon>
        <taxon>Streptomyces</taxon>
    </lineage>
</organism>
<keyword evidence="2" id="KW-0812">Transmembrane</keyword>
<dbReference type="InterPro" id="IPR011701">
    <property type="entry name" value="MFS"/>
</dbReference>
<feature type="transmembrane region" description="Helical" evidence="2">
    <location>
        <begin position="188"/>
        <end position="209"/>
    </location>
</feature>
<dbReference type="EMBL" id="JBFASG010000029">
    <property type="protein sequence ID" value="MEV4926067.1"/>
    <property type="molecule type" value="Genomic_DNA"/>
</dbReference>
<accession>A0ABV3J0A6</accession>
<keyword evidence="2" id="KW-0472">Membrane</keyword>
<evidence type="ECO:0000256" key="2">
    <source>
        <dbReference type="SAM" id="Phobius"/>
    </source>
</evidence>
<dbReference type="SUPFAM" id="SSF103473">
    <property type="entry name" value="MFS general substrate transporter"/>
    <property type="match status" value="1"/>
</dbReference>
<feature type="transmembrane region" description="Helical" evidence="2">
    <location>
        <begin position="161"/>
        <end position="182"/>
    </location>
</feature>
<dbReference type="InterPro" id="IPR052524">
    <property type="entry name" value="MFS_Cyanate_Porter"/>
</dbReference>
<dbReference type="PANTHER" id="PTHR23523:SF2">
    <property type="entry name" value="2-NITROIMIDAZOLE TRANSPORTER"/>
    <property type="match status" value="1"/>
</dbReference>
<feature type="transmembrane region" description="Helical" evidence="2">
    <location>
        <begin position="72"/>
        <end position="92"/>
    </location>
</feature>
<feature type="transmembrane region" description="Helical" evidence="2">
    <location>
        <begin position="387"/>
        <end position="409"/>
    </location>
</feature>
<reference evidence="3 4" key="1">
    <citation type="submission" date="2024-06" db="EMBL/GenBank/DDBJ databases">
        <title>The Natural Products Discovery Center: Release of the First 8490 Sequenced Strains for Exploring Actinobacteria Biosynthetic Diversity.</title>
        <authorList>
            <person name="Kalkreuter E."/>
            <person name="Kautsar S.A."/>
            <person name="Yang D."/>
            <person name="Bader C.D."/>
            <person name="Teijaro C.N."/>
            <person name="Fluegel L."/>
            <person name="Davis C.M."/>
            <person name="Simpson J.R."/>
            <person name="Lauterbach L."/>
            <person name="Steele A.D."/>
            <person name="Gui C."/>
            <person name="Meng S."/>
            <person name="Li G."/>
            <person name="Viehrig K."/>
            <person name="Ye F."/>
            <person name="Su P."/>
            <person name="Kiefer A.F."/>
            <person name="Nichols A."/>
            <person name="Cepeda A.J."/>
            <person name="Yan W."/>
            <person name="Fan B."/>
            <person name="Jiang Y."/>
            <person name="Adhikari A."/>
            <person name="Zheng C.-J."/>
            <person name="Schuster L."/>
            <person name="Cowan T.M."/>
            <person name="Smanski M.J."/>
            <person name="Chevrette M.G."/>
            <person name="De Carvalho L.P.S."/>
            <person name="Shen B."/>
        </authorList>
    </citation>
    <scope>NUCLEOTIDE SEQUENCE [LARGE SCALE GENOMIC DNA]</scope>
    <source>
        <strain evidence="3 4">NPDC053791</strain>
    </source>
</reference>
<feature type="transmembrane region" description="Helical" evidence="2">
    <location>
        <begin position="325"/>
        <end position="346"/>
    </location>
</feature>
<keyword evidence="2" id="KW-1133">Transmembrane helix</keyword>
<feature type="transmembrane region" description="Helical" evidence="2">
    <location>
        <begin position="358"/>
        <end position="381"/>
    </location>
</feature>
<proteinExistence type="predicted"/>
<evidence type="ECO:0000313" key="4">
    <source>
        <dbReference type="Proteomes" id="UP001552479"/>
    </source>
</evidence>
<dbReference type="Proteomes" id="UP001552479">
    <property type="component" value="Unassembled WGS sequence"/>
</dbReference>
<comment type="caution">
    <text evidence="3">The sequence shown here is derived from an EMBL/GenBank/DDBJ whole genome shotgun (WGS) entry which is preliminary data.</text>
</comment>
<dbReference type="InterPro" id="IPR036259">
    <property type="entry name" value="MFS_trans_sf"/>
</dbReference>
<feature type="transmembrane region" description="Helical" evidence="2">
    <location>
        <begin position="35"/>
        <end position="60"/>
    </location>
</feature>
<dbReference type="CDD" id="cd17339">
    <property type="entry name" value="MFS_NIMT_CynX_like"/>
    <property type="match status" value="1"/>
</dbReference>